<organism evidence="2 3">
    <name type="scientific">Corynebacterium oculi</name>
    <dbReference type="NCBI Taxonomy" id="1544416"/>
    <lineage>
        <taxon>Bacteria</taxon>
        <taxon>Bacillati</taxon>
        <taxon>Actinomycetota</taxon>
        <taxon>Actinomycetes</taxon>
        <taxon>Mycobacteriales</taxon>
        <taxon>Corynebacteriaceae</taxon>
        <taxon>Corynebacterium</taxon>
    </lineage>
</organism>
<evidence type="ECO:0000256" key="1">
    <source>
        <dbReference type="SAM" id="MobiDB-lite"/>
    </source>
</evidence>
<dbReference type="PATRIC" id="fig|1544416.3.peg.1919"/>
<keyword evidence="3" id="KW-1185">Reference proteome</keyword>
<evidence type="ECO:0000313" key="2">
    <source>
        <dbReference type="EMBL" id="KQB83846.1"/>
    </source>
</evidence>
<proteinExistence type="predicted"/>
<reference evidence="2 3" key="1">
    <citation type="submission" date="2015-10" db="EMBL/GenBank/DDBJ databases">
        <title>Corynebacteirum lowii and Corynebacterium oculi species nova, derived from human clinical disease and and emended description of Corynebacterium mastiditis.</title>
        <authorList>
            <person name="Bernard K."/>
            <person name="Pacheco A.L."/>
            <person name="Mcdougall C."/>
            <person name="Burtx T."/>
            <person name="Weibe D."/>
            <person name="Tyler S."/>
            <person name="Olson A.B."/>
            <person name="Cnockaert M."/>
            <person name="Eguchi H."/>
            <person name="Kuwahara T."/>
            <person name="Nakayama-Imaohji H."/>
            <person name="Boudewijins M."/>
            <person name="Van Hoecke F."/>
            <person name="Bernier A.-M."/>
            <person name="Vandamme P."/>
        </authorList>
    </citation>
    <scope>NUCLEOTIDE SEQUENCE [LARGE SCALE GENOMIC DNA]</scope>
    <source>
        <strain evidence="2 3">NML 130210</strain>
    </source>
</reference>
<accession>A0A0Q1DUP2</accession>
<dbReference type="AlphaFoldDB" id="A0A0Q1DUP2"/>
<sequence length="48" mass="5533">MSDKKTWAVPEDAPQTPVWRDVDRAQTWEDLKSGEIRSSGEDQSVFPR</sequence>
<dbReference type="EMBL" id="LKST01000003">
    <property type="protein sequence ID" value="KQB83846.1"/>
    <property type="molecule type" value="Genomic_DNA"/>
</dbReference>
<dbReference type="STRING" id="1544416.Cocul_01919"/>
<comment type="caution">
    <text evidence="2">The sequence shown here is derived from an EMBL/GenBank/DDBJ whole genome shotgun (WGS) entry which is preliminary data.</text>
</comment>
<dbReference type="Proteomes" id="UP000050517">
    <property type="component" value="Unassembled WGS sequence"/>
</dbReference>
<protein>
    <submittedName>
        <fullName evidence="2">Uncharacterized protein</fullName>
    </submittedName>
</protein>
<feature type="region of interest" description="Disordered" evidence="1">
    <location>
        <begin position="1"/>
        <end position="24"/>
    </location>
</feature>
<dbReference type="RefSeq" id="WP_160318510.1">
    <property type="nucleotide sequence ID" value="NZ_LKST01000003.1"/>
</dbReference>
<name>A0A0Q1DUP2_9CORY</name>
<gene>
    <name evidence="2" type="ORF">Cocul_01919</name>
</gene>
<evidence type="ECO:0000313" key="3">
    <source>
        <dbReference type="Proteomes" id="UP000050517"/>
    </source>
</evidence>